<proteinExistence type="predicted"/>
<feature type="signal peptide" evidence="1">
    <location>
        <begin position="1"/>
        <end position="24"/>
    </location>
</feature>
<evidence type="ECO:0000313" key="3">
    <source>
        <dbReference type="Proteomes" id="UP001596108"/>
    </source>
</evidence>
<evidence type="ECO:0000256" key="1">
    <source>
        <dbReference type="SAM" id="SignalP"/>
    </source>
</evidence>
<keyword evidence="3" id="KW-1185">Reference proteome</keyword>
<dbReference type="Proteomes" id="UP001596108">
    <property type="component" value="Unassembled WGS sequence"/>
</dbReference>
<dbReference type="InterPro" id="IPR024984">
    <property type="entry name" value="DUF3888"/>
</dbReference>
<protein>
    <submittedName>
        <fullName evidence="2">DUF3888 domain-containing protein</fullName>
    </submittedName>
</protein>
<organism evidence="2 3">
    <name type="scientific">Cohnella yongneupensis</name>
    <dbReference type="NCBI Taxonomy" id="425006"/>
    <lineage>
        <taxon>Bacteria</taxon>
        <taxon>Bacillati</taxon>
        <taxon>Bacillota</taxon>
        <taxon>Bacilli</taxon>
        <taxon>Bacillales</taxon>
        <taxon>Paenibacillaceae</taxon>
        <taxon>Cohnella</taxon>
    </lineage>
</organism>
<reference evidence="3" key="1">
    <citation type="journal article" date="2019" name="Int. J. Syst. Evol. Microbiol.">
        <title>The Global Catalogue of Microorganisms (GCM) 10K type strain sequencing project: providing services to taxonomists for standard genome sequencing and annotation.</title>
        <authorList>
            <consortium name="The Broad Institute Genomics Platform"/>
            <consortium name="The Broad Institute Genome Sequencing Center for Infectious Disease"/>
            <person name="Wu L."/>
            <person name="Ma J."/>
        </authorList>
    </citation>
    <scope>NUCLEOTIDE SEQUENCE [LARGE SCALE GENOMIC DNA]</scope>
    <source>
        <strain evidence="3">CGMCC 1.18578</strain>
    </source>
</reference>
<dbReference type="Pfam" id="PF13027">
    <property type="entry name" value="DUF3888"/>
    <property type="match status" value="1"/>
</dbReference>
<dbReference type="RefSeq" id="WP_378109650.1">
    <property type="nucleotide sequence ID" value="NZ_JBHSNC010000001.1"/>
</dbReference>
<comment type="caution">
    <text evidence="2">The sequence shown here is derived from an EMBL/GenBank/DDBJ whole genome shotgun (WGS) entry which is preliminary data.</text>
</comment>
<dbReference type="EMBL" id="JBHSNC010000001">
    <property type="protein sequence ID" value="MFC5527847.1"/>
    <property type="molecule type" value="Genomic_DNA"/>
</dbReference>
<keyword evidence="1" id="KW-0732">Signal</keyword>
<feature type="chain" id="PRO_5046753284" evidence="1">
    <location>
        <begin position="25"/>
        <end position="137"/>
    </location>
</feature>
<sequence length="137" mass="15596">MQRGVMAYVLIIMCILASLQTTDAKTDADPNRVILTLLRPKIQEQLDLYYKDKLKELPTFAPFLNPLNVLIEYHDSYIVVNVTVTPYIGPHLDVGSDFISFKIDNLGGVEVIRFEHLKDFELPPNWEHIIKKGKGVG</sequence>
<accession>A0ABW0QWB0</accession>
<name>A0ABW0QWB0_9BACL</name>
<gene>
    <name evidence="2" type="ORF">ACFPQ4_00010</name>
</gene>
<evidence type="ECO:0000313" key="2">
    <source>
        <dbReference type="EMBL" id="MFC5527847.1"/>
    </source>
</evidence>